<evidence type="ECO:0000313" key="3">
    <source>
        <dbReference type="Proteomes" id="UP000264820"/>
    </source>
</evidence>
<dbReference type="OMA" id="NEMLCHT"/>
<dbReference type="Ensembl" id="ENSHCOT00000028658.1">
    <property type="protein sequence ID" value="ENSHCOP00000016860.1"/>
    <property type="gene ID" value="ENSHCOG00000020677.1"/>
</dbReference>
<evidence type="ECO:0000256" key="1">
    <source>
        <dbReference type="SAM" id="MobiDB-lite"/>
    </source>
</evidence>
<dbReference type="Proteomes" id="UP000264820">
    <property type="component" value="Unplaced"/>
</dbReference>
<dbReference type="Gene3D" id="2.30.30.140">
    <property type="match status" value="1"/>
</dbReference>
<dbReference type="SUPFAM" id="SSF63748">
    <property type="entry name" value="Tudor/PWWP/MBT"/>
    <property type="match status" value="1"/>
</dbReference>
<accession>A0A3Q3DNW6</accession>
<feature type="compositionally biased region" description="Low complexity" evidence="1">
    <location>
        <begin position="7"/>
        <end position="22"/>
    </location>
</feature>
<organism evidence="2 3">
    <name type="scientific">Hippocampus comes</name>
    <name type="common">Tiger tail seahorse</name>
    <dbReference type="NCBI Taxonomy" id="109280"/>
    <lineage>
        <taxon>Eukaryota</taxon>
        <taxon>Metazoa</taxon>
        <taxon>Chordata</taxon>
        <taxon>Craniata</taxon>
        <taxon>Vertebrata</taxon>
        <taxon>Euteleostomi</taxon>
        <taxon>Actinopterygii</taxon>
        <taxon>Neopterygii</taxon>
        <taxon>Teleostei</taxon>
        <taxon>Neoteleostei</taxon>
        <taxon>Acanthomorphata</taxon>
        <taxon>Syngnathiaria</taxon>
        <taxon>Syngnathiformes</taxon>
        <taxon>Syngnathoidei</taxon>
        <taxon>Syngnathidae</taxon>
        <taxon>Hippocampus</taxon>
    </lineage>
</organism>
<evidence type="ECO:0000313" key="2">
    <source>
        <dbReference type="Ensembl" id="ENSHCOP00000016860.1"/>
    </source>
</evidence>
<sequence length="199" mass="21844">MFEDVFEASCVEEPPEPASASWEESEDDVRPEDDDGRPQVDEGRPESSLSVGQFVLCHWSDGLYYLGKILRLKKDCHPFVTVTEDVSAHLAAGVPGEEARCSVCLEAGPSSAAQMNQILICGKCGIGESYWIQISMSPWFCRRCVFALAKGGALKKGPLAKALLAMKQVLSYDLDALDWDSQHRTNQQQSYCYCGGPGE</sequence>
<reference evidence="2" key="2">
    <citation type="submission" date="2025-09" db="UniProtKB">
        <authorList>
            <consortium name="Ensembl"/>
        </authorList>
    </citation>
    <scope>IDENTIFICATION</scope>
</reference>
<feature type="compositionally biased region" description="Basic and acidic residues" evidence="1">
    <location>
        <begin position="36"/>
        <end position="45"/>
    </location>
</feature>
<feature type="region of interest" description="Disordered" evidence="1">
    <location>
        <begin position="1"/>
        <end position="46"/>
    </location>
</feature>
<dbReference type="GeneTree" id="ENSGT00950000183180"/>
<reference evidence="2" key="1">
    <citation type="submission" date="2025-08" db="UniProtKB">
        <authorList>
            <consortium name="Ensembl"/>
        </authorList>
    </citation>
    <scope>IDENTIFICATION</scope>
</reference>
<proteinExistence type="predicted"/>
<feature type="compositionally biased region" description="Acidic residues" evidence="1">
    <location>
        <begin position="23"/>
        <end position="35"/>
    </location>
</feature>
<dbReference type="AlphaFoldDB" id="A0A3Q3DNW6"/>
<evidence type="ECO:0008006" key="4">
    <source>
        <dbReference type="Google" id="ProtNLM"/>
    </source>
</evidence>
<protein>
    <recommendedName>
        <fullName evidence="4">Tudor domain-containing protein</fullName>
    </recommendedName>
</protein>
<dbReference type="STRING" id="109280.ENSHCOP00000016860"/>
<name>A0A3Q3DNW6_HIPCM</name>
<keyword evidence="3" id="KW-1185">Reference proteome</keyword>